<evidence type="ECO:0000313" key="2">
    <source>
        <dbReference type="EMBL" id="KKF39362.1"/>
    </source>
</evidence>
<sequence>MVPSPTITVSPLAFSRSTVSAFPSGGTPANTDAISSCSLKEGVAARSSSPRQLDDLDAESRDRSRS</sequence>
<comment type="caution">
    <text evidence="2">The sequence shown here is derived from an EMBL/GenBank/DDBJ whole genome shotgun (WGS) entry which is preliminary data.</text>
</comment>
<reference evidence="2 3" key="1">
    <citation type="journal article" date="2015" name="Genome Announc.">
        <title>Draft genome sequence of a Halorubrum H3 strain isolated from the burlinskoye salt lake (Altai Krai, Russia).</title>
        <authorList>
            <person name="Rozanov A.S."/>
            <person name="Bryanskaya A.V."/>
            <person name="Malup T.K."/>
            <person name="Kotenko A.V."/>
            <person name="Peltek S.E."/>
        </authorList>
    </citation>
    <scope>NUCLEOTIDE SEQUENCE [LARGE SCALE GENOMIC DNA]</scope>
    <source>
        <strain evidence="2 3">H3</strain>
    </source>
</reference>
<dbReference type="Proteomes" id="UP000053331">
    <property type="component" value="Unassembled WGS sequence"/>
</dbReference>
<dbReference type="AlphaFoldDB" id="A0A0F8CKD0"/>
<gene>
    <name evidence="2" type="ORF">FK85_29175</name>
</gene>
<dbReference type="EMBL" id="JNFH02000061">
    <property type="protein sequence ID" value="KKF39362.1"/>
    <property type="molecule type" value="Genomic_DNA"/>
</dbReference>
<protein>
    <submittedName>
        <fullName evidence="2">Uncharacterized protein</fullName>
    </submittedName>
</protein>
<evidence type="ECO:0000256" key="1">
    <source>
        <dbReference type="SAM" id="MobiDB-lite"/>
    </source>
</evidence>
<accession>A0A0F8CKD0</accession>
<feature type="compositionally biased region" description="Basic and acidic residues" evidence="1">
    <location>
        <begin position="52"/>
        <end position="66"/>
    </location>
</feature>
<evidence type="ECO:0000313" key="3">
    <source>
        <dbReference type="Proteomes" id="UP000053331"/>
    </source>
</evidence>
<feature type="region of interest" description="Disordered" evidence="1">
    <location>
        <begin position="41"/>
        <end position="66"/>
    </location>
</feature>
<proteinExistence type="predicted"/>
<name>A0A0F8CKD0_9EURY</name>
<keyword evidence="3" id="KW-1185">Reference proteome</keyword>
<organism evidence="2 3">
    <name type="scientific">Halorubrum saccharovorum</name>
    <dbReference type="NCBI Taxonomy" id="2248"/>
    <lineage>
        <taxon>Archaea</taxon>
        <taxon>Methanobacteriati</taxon>
        <taxon>Methanobacteriota</taxon>
        <taxon>Stenosarchaea group</taxon>
        <taxon>Halobacteria</taxon>
        <taxon>Halobacteriales</taxon>
        <taxon>Haloferacaceae</taxon>
        <taxon>Halorubrum</taxon>
    </lineage>
</organism>
<feature type="non-terminal residue" evidence="2">
    <location>
        <position position="66"/>
    </location>
</feature>